<dbReference type="Gene3D" id="2.60.120.430">
    <property type="entry name" value="Galactose-binding lectin"/>
    <property type="match status" value="1"/>
</dbReference>
<dbReference type="InterPro" id="IPR037459">
    <property type="entry name" value="RhgT-like"/>
</dbReference>
<evidence type="ECO:0000313" key="5">
    <source>
        <dbReference type="Proteomes" id="UP001596250"/>
    </source>
</evidence>
<reference evidence="5" key="1">
    <citation type="journal article" date="2019" name="Int. J. Syst. Evol. Microbiol.">
        <title>The Global Catalogue of Microorganisms (GCM) 10K type strain sequencing project: providing services to taxonomists for standard genome sequencing and annotation.</title>
        <authorList>
            <consortium name="The Broad Institute Genomics Platform"/>
            <consortium name="The Broad Institute Genome Sequencing Center for Infectious Disease"/>
            <person name="Wu L."/>
            <person name="Ma J."/>
        </authorList>
    </citation>
    <scope>NUCLEOTIDE SEQUENCE [LARGE SCALE GENOMIC DNA]</scope>
    <source>
        <strain evidence="5">CCM 8749</strain>
    </source>
</reference>
<dbReference type="PANTHER" id="PTHR43695:SF1">
    <property type="entry name" value="RHAMNOGALACTURONAN ACETYLESTERASE"/>
    <property type="match status" value="1"/>
</dbReference>
<dbReference type="Gene3D" id="3.40.50.1110">
    <property type="entry name" value="SGNH hydrolase"/>
    <property type="match status" value="1"/>
</dbReference>
<dbReference type="InterPro" id="IPR013830">
    <property type="entry name" value="SGNH_hydro"/>
</dbReference>
<dbReference type="EMBL" id="JBHSQV010000187">
    <property type="protein sequence ID" value="MFC5989099.1"/>
    <property type="molecule type" value="Genomic_DNA"/>
</dbReference>
<name>A0ABW1IWB9_9BACL</name>
<dbReference type="RefSeq" id="WP_379896660.1">
    <property type="nucleotide sequence ID" value="NZ_CBCSCT010000002.1"/>
</dbReference>
<dbReference type="InterPro" id="IPR036514">
    <property type="entry name" value="SGNH_hydro_sf"/>
</dbReference>
<feature type="domain" description="SGNH hydrolase-type esterase" evidence="3">
    <location>
        <begin position="199"/>
        <end position="358"/>
    </location>
</feature>
<comment type="caution">
    <text evidence="4">The sequence shown here is derived from an EMBL/GenBank/DDBJ whole genome shotgun (WGS) entry which is preliminary data.</text>
</comment>
<accession>A0ABW1IWB9</accession>
<gene>
    <name evidence="4" type="ORF">ACFPXP_22065</name>
</gene>
<keyword evidence="5" id="KW-1185">Reference proteome</keyword>
<evidence type="ECO:0000256" key="2">
    <source>
        <dbReference type="ARBA" id="ARBA00022801"/>
    </source>
</evidence>
<dbReference type="SUPFAM" id="SSF52266">
    <property type="entry name" value="SGNH hydrolase"/>
    <property type="match status" value="1"/>
</dbReference>
<dbReference type="Proteomes" id="UP001596250">
    <property type="component" value="Unassembled WGS sequence"/>
</dbReference>
<evidence type="ECO:0000256" key="1">
    <source>
        <dbReference type="ARBA" id="ARBA00008668"/>
    </source>
</evidence>
<sequence length="670" mass="75438">MTTVPSQWKYHFGKTPKEGYISVRLNDQGGVPLFDPDAGYGFVKQTCAFPPREVHIEQISWSENGFVIRESEFFVKPGCEADHYNRFGMVFRIAVPPGAYEVYVRTTSDAADTTVSISGMQGERLLGEGYWDAAGLVPIRTVAKHSGKEWRFTYVNGRNDLDIEIEPIHQGVLVGVEEIILQQVPPNPREDGDKPAIFLLGDSTVKSYVFEEAPMSGWGQVLDRMFDLDRVTITNYSMGGRSLKNAYHEGRLNDILMTGRTGDFIFLQSGHNDEREDEGNRWGRGAVEATYRTLLRDWYIPAIRSRGMIPILVTPMSRVKGDAQEGHRYTNSFQNRRFPEMMKQIGEELGVTVIDLNTESVKYYNEIGVEAVTALYMSIEAGETPGKTNDGSFANGHPSNKIDGTHFKEALSKQFARIIVTKLSVKASEGNETAACIASFFKEEVASAIRTIDWSEVFPEIAKDVQTGSRAYYRNQIEKMIQLGAMYKDEHGNFKPEAVIYVGDFLKAICTVMHLDSIPYNGDAQQELTREVMGSILYDAYRVKFSQKPKYMTDYNGKTITAADPRYDANLDFGAVHIQYDPIVPYEQLTDTHLIRPEFAEKVKQAYQLGLIRAEKGIVRGKVMNGTALEPRQMVSRAKAAKALYFMWVLVHPVHIENHRLLAAGQKANL</sequence>
<comment type="similarity">
    <text evidence="1">Belongs to the 'GDSL' lipolytic enzyme family.</text>
</comment>
<evidence type="ECO:0000259" key="3">
    <source>
        <dbReference type="Pfam" id="PF13472"/>
    </source>
</evidence>
<keyword evidence="2" id="KW-0378">Hydrolase</keyword>
<proteinExistence type="inferred from homology"/>
<protein>
    <submittedName>
        <fullName evidence="4">GDSL-type esterase/lipase family protein</fullName>
    </submittedName>
</protein>
<organism evidence="4 5">
    <name type="scientific">Marinicrinis lubricantis</name>
    <dbReference type="NCBI Taxonomy" id="2086470"/>
    <lineage>
        <taxon>Bacteria</taxon>
        <taxon>Bacillati</taxon>
        <taxon>Bacillota</taxon>
        <taxon>Bacilli</taxon>
        <taxon>Bacillales</taxon>
        <taxon>Paenibacillaceae</taxon>
    </lineage>
</organism>
<dbReference type="Pfam" id="PF13472">
    <property type="entry name" value="Lipase_GDSL_2"/>
    <property type="match status" value="1"/>
</dbReference>
<evidence type="ECO:0000313" key="4">
    <source>
        <dbReference type="EMBL" id="MFC5989099.1"/>
    </source>
</evidence>
<dbReference type="PANTHER" id="PTHR43695">
    <property type="entry name" value="PUTATIVE (AFU_ORTHOLOGUE AFUA_2G17250)-RELATED"/>
    <property type="match status" value="1"/>
</dbReference>